<protein>
    <recommendedName>
        <fullName evidence="2">PH domain-containing protein</fullName>
    </recommendedName>
</protein>
<comment type="caution">
    <text evidence="3">The sequence shown here is derived from an EMBL/GenBank/DDBJ whole genome shotgun (WGS) entry which is preliminary data.</text>
</comment>
<feature type="region of interest" description="Disordered" evidence="1">
    <location>
        <begin position="729"/>
        <end position="771"/>
    </location>
</feature>
<dbReference type="Gene3D" id="2.30.29.30">
    <property type="entry name" value="Pleckstrin-homology domain (PH domain)/Phosphotyrosine-binding domain (PTB)"/>
    <property type="match status" value="1"/>
</dbReference>
<feature type="region of interest" description="Disordered" evidence="1">
    <location>
        <begin position="205"/>
        <end position="241"/>
    </location>
</feature>
<feature type="domain" description="PH" evidence="2">
    <location>
        <begin position="20"/>
        <end position="135"/>
    </location>
</feature>
<dbReference type="Pfam" id="PF16457">
    <property type="entry name" value="PH_12"/>
    <property type="match status" value="1"/>
</dbReference>
<feature type="region of interest" description="Disordered" evidence="1">
    <location>
        <begin position="399"/>
        <end position="440"/>
    </location>
</feature>
<feature type="region of interest" description="Disordered" evidence="1">
    <location>
        <begin position="831"/>
        <end position="979"/>
    </location>
</feature>
<feature type="compositionally biased region" description="Low complexity" evidence="1">
    <location>
        <begin position="757"/>
        <end position="771"/>
    </location>
</feature>
<feature type="region of interest" description="Disordered" evidence="1">
    <location>
        <begin position="303"/>
        <end position="386"/>
    </location>
</feature>
<sequence length="979" mass="113022">MAEKQGASTQSEEYSKQCVSKLHRGSLLLKQESNGLHLRWLVLDQTNTYIYWLNPKKDVLLIEQENTIPLTRITKVLVSPDAQVLNNQQESEERVRVSALSFSFDVFFDNQRVEIYSPTQSEFETWLIGLSYLIGNDKVIQAEIPPGQKLRSLDDVDFLRTRLAEMMELTDSLLKEAASLMEIRAKRDRTIAFLLRRVKTLLGQSTDDKGQDKQQQQRPASRQDGDKRLAQGGSAESDKNYLERRLIRTEAQVHELEQQLQSRTDASKLSSGPVSQQIVELRQQLRERNEEIAKLNGIIQSYFSTRPRPQSPARNQRTGQAPEVSKTLVPSASNVKGKQTTQQIDKLRVGSRKGQKRGQSREDERDIRNWQSREIGPNEWDTPEAGTYINYPCIYSAEKGDDDEEEQEEEEEDDDEEDEDEEEEEEEGDDEEEEDEDEVEIRRLELDLARLRRQNARRQLEIQLDRLREFRQKHQIPYGTRRSITPRLSESAKAYLKERQGQGVISYNGVPQRQFFRRSRSRTPTPKPTIQDRIQAYKAASNVGQAIKRDGSLPRKKSKSPAPRSGDRKGSQTPVDERPCGLAADVGRQLRVLQQQRDAYYQEQAYRNSWINQKRQIPKEEIDDDDDDDEIEDDNLVVRGRQLYPQPVLVERGRQLYPQPVLVERNRNQGILQRRPINQNFVEEEEEIDLEDEEEDEEEEEEEEEDDDNGQSYTRLTRQEIQALREYYNIDDEDETVPAQLTSRDMRTRSPSYTPYQTPQSQRQWRQRSGSLQDNTKALQGYYSGSERLAQTERVPVRDADKPEWTRVTYSFRDGHNTPTQETRRISYASGAQNGGQNLPQQPRKTSTQFLIPDQYIRRGRGPTPKGTPKRGKRSNSRASVSSITSLGSSVGNSRTPKKSWSRNRSSSKVVSRSRSRSKQGRDNLTQQWPIGRQGALGNAAGTQVYPSGRPPLPPAKAKSNVRAKSPWGEEQRHFYRRT</sequence>
<feature type="compositionally biased region" description="Polar residues" evidence="1">
    <location>
        <begin position="831"/>
        <end position="850"/>
    </location>
</feature>
<feature type="region of interest" description="Disordered" evidence="1">
    <location>
        <begin position="544"/>
        <end position="581"/>
    </location>
</feature>
<feature type="compositionally biased region" description="Polar residues" evidence="1">
    <location>
        <begin position="739"/>
        <end position="756"/>
    </location>
</feature>
<evidence type="ECO:0000259" key="2">
    <source>
        <dbReference type="PROSITE" id="PS50003"/>
    </source>
</evidence>
<feature type="compositionally biased region" description="Basic and acidic residues" evidence="1">
    <location>
        <begin position="359"/>
        <end position="368"/>
    </location>
</feature>
<feature type="compositionally biased region" description="Polar residues" evidence="1">
    <location>
        <begin position="328"/>
        <end position="344"/>
    </location>
</feature>
<feature type="compositionally biased region" description="Acidic residues" evidence="1">
    <location>
        <begin position="682"/>
        <end position="709"/>
    </location>
</feature>
<evidence type="ECO:0000313" key="4">
    <source>
        <dbReference type="Proteomes" id="UP000324800"/>
    </source>
</evidence>
<feature type="compositionally biased region" description="Low complexity" evidence="1">
    <location>
        <begin position="880"/>
        <end position="894"/>
    </location>
</feature>
<dbReference type="AlphaFoldDB" id="A0A5J4WNI0"/>
<gene>
    <name evidence="3" type="ORF">EZS28_007971</name>
</gene>
<feature type="compositionally biased region" description="Basic and acidic residues" evidence="1">
    <location>
        <begin position="565"/>
        <end position="579"/>
    </location>
</feature>
<dbReference type="EMBL" id="SNRW01001411">
    <property type="protein sequence ID" value="KAA6396500.1"/>
    <property type="molecule type" value="Genomic_DNA"/>
</dbReference>
<feature type="compositionally biased region" description="Basic and acidic residues" evidence="1">
    <location>
        <begin position="968"/>
        <end position="979"/>
    </location>
</feature>
<feature type="region of interest" description="Disordered" evidence="1">
    <location>
        <begin position="675"/>
        <end position="714"/>
    </location>
</feature>
<dbReference type="InterPro" id="IPR016024">
    <property type="entry name" value="ARM-type_fold"/>
</dbReference>
<dbReference type="SUPFAM" id="SSF50729">
    <property type="entry name" value="PH domain-like"/>
    <property type="match status" value="1"/>
</dbReference>
<dbReference type="SUPFAM" id="SSF48371">
    <property type="entry name" value="ARM repeat"/>
    <property type="match status" value="1"/>
</dbReference>
<dbReference type="OrthoDB" id="10654642at2759"/>
<feature type="compositionally biased region" description="Basic residues" evidence="1">
    <location>
        <begin position="349"/>
        <end position="358"/>
    </location>
</feature>
<dbReference type="SMART" id="SM00233">
    <property type="entry name" value="PH"/>
    <property type="match status" value="1"/>
</dbReference>
<dbReference type="Proteomes" id="UP000324800">
    <property type="component" value="Unassembled WGS sequence"/>
</dbReference>
<accession>A0A5J4WNI0</accession>
<dbReference type="InterPro" id="IPR001849">
    <property type="entry name" value="PH_domain"/>
</dbReference>
<reference evidence="3 4" key="1">
    <citation type="submission" date="2019-03" db="EMBL/GenBank/DDBJ databases">
        <title>Single cell metagenomics reveals metabolic interactions within the superorganism composed of flagellate Streblomastix strix and complex community of Bacteroidetes bacteria on its surface.</title>
        <authorList>
            <person name="Treitli S.C."/>
            <person name="Kolisko M."/>
            <person name="Husnik F."/>
            <person name="Keeling P."/>
            <person name="Hampl V."/>
        </authorList>
    </citation>
    <scope>NUCLEOTIDE SEQUENCE [LARGE SCALE GENOMIC DNA]</scope>
    <source>
        <strain evidence="3">ST1C</strain>
    </source>
</reference>
<feature type="compositionally biased region" description="Polar residues" evidence="1">
    <location>
        <begin position="303"/>
        <end position="319"/>
    </location>
</feature>
<dbReference type="InterPro" id="IPR011993">
    <property type="entry name" value="PH-like_dom_sf"/>
</dbReference>
<evidence type="ECO:0000313" key="3">
    <source>
        <dbReference type="EMBL" id="KAA6396500.1"/>
    </source>
</evidence>
<feature type="compositionally biased region" description="Acidic residues" evidence="1">
    <location>
        <begin position="400"/>
        <end position="439"/>
    </location>
</feature>
<name>A0A5J4WNI0_9EUKA</name>
<proteinExistence type="predicted"/>
<dbReference type="PROSITE" id="PS50003">
    <property type="entry name" value="PH_DOMAIN"/>
    <property type="match status" value="1"/>
</dbReference>
<evidence type="ECO:0000256" key="1">
    <source>
        <dbReference type="SAM" id="MobiDB-lite"/>
    </source>
</evidence>
<organism evidence="3 4">
    <name type="scientific">Streblomastix strix</name>
    <dbReference type="NCBI Taxonomy" id="222440"/>
    <lineage>
        <taxon>Eukaryota</taxon>
        <taxon>Metamonada</taxon>
        <taxon>Preaxostyla</taxon>
        <taxon>Oxymonadida</taxon>
        <taxon>Streblomastigidae</taxon>
        <taxon>Streblomastix</taxon>
    </lineage>
</organism>